<proteinExistence type="predicted"/>
<keyword evidence="1" id="KW-0812">Transmembrane</keyword>
<feature type="transmembrane region" description="Helical" evidence="1">
    <location>
        <begin position="72"/>
        <end position="91"/>
    </location>
</feature>
<accession>A0A7W7Y8H0</accession>
<dbReference type="Proteomes" id="UP000590740">
    <property type="component" value="Unassembled WGS sequence"/>
</dbReference>
<name>A0A7W7Y8H0_9BACT</name>
<keyword evidence="3" id="KW-1185">Reference proteome</keyword>
<dbReference type="AlphaFoldDB" id="A0A7W7Y8H0"/>
<protein>
    <submittedName>
        <fullName evidence="2">Uncharacterized protein</fullName>
    </submittedName>
</protein>
<evidence type="ECO:0000256" key="1">
    <source>
        <dbReference type="SAM" id="Phobius"/>
    </source>
</evidence>
<reference evidence="2 3" key="1">
    <citation type="submission" date="2020-08" db="EMBL/GenBank/DDBJ databases">
        <title>Genomic Encyclopedia of Type Strains, Phase IV (KMG-IV): sequencing the most valuable type-strain genomes for metagenomic binning, comparative biology and taxonomic classification.</title>
        <authorList>
            <person name="Goeker M."/>
        </authorList>
    </citation>
    <scope>NUCLEOTIDE SEQUENCE [LARGE SCALE GENOMIC DNA]</scope>
    <source>
        <strain evidence="2 3">DSM 12252</strain>
    </source>
</reference>
<dbReference type="RefSeq" id="WP_184338510.1">
    <property type="nucleotide sequence ID" value="NZ_JACHIG010000002.1"/>
</dbReference>
<sequence length="148" mass="16845">MPATTWAKQARQIVIRRWQPEPLSEPVIDEELPNLSAIERSAEVISFTCRRAEYWLSPQGTLREWLKFNLRLAIGIAVPALLVAPLVTLALERFNLWIDLISKSTSNFVLVPLSVLLVVGLIAGLVSIAKSILSMRLRHQQRRDPYNY</sequence>
<evidence type="ECO:0000313" key="2">
    <source>
        <dbReference type="EMBL" id="MBB5031567.1"/>
    </source>
</evidence>
<gene>
    <name evidence="2" type="ORF">HNQ65_001135</name>
</gene>
<dbReference type="EMBL" id="JACHIG010000002">
    <property type="protein sequence ID" value="MBB5031567.1"/>
    <property type="molecule type" value="Genomic_DNA"/>
</dbReference>
<keyword evidence="1" id="KW-0472">Membrane</keyword>
<evidence type="ECO:0000313" key="3">
    <source>
        <dbReference type="Proteomes" id="UP000590740"/>
    </source>
</evidence>
<organism evidence="2 3">
    <name type="scientific">Prosthecobacter vanneervenii</name>
    <dbReference type="NCBI Taxonomy" id="48466"/>
    <lineage>
        <taxon>Bacteria</taxon>
        <taxon>Pseudomonadati</taxon>
        <taxon>Verrucomicrobiota</taxon>
        <taxon>Verrucomicrobiia</taxon>
        <taxon>Verrucomicrobiales</taxon>
        <taxon>Verrucomicrobiaceae</taxon>
        <taxon>Prosthecobacter</taxon>
    </lineage>
</organism>
<feature type="transmembrane region" description="Helical" evidence="1">
    <location>
        <begin position="111"/>
        <end position="133"/>
    </location>
</feature>
<comment type="caution">
    <text evidence="2">The sequence shown here is derived from an EMBL/GenBank/DDBJ whole genome shotgun (WGS) entry which is preliminary data.</text>
</comment>
<keyword evidence="1" id="KW-1133">Transmembrane helix</keyword>